<dbReference type="AlphaFoldDB" id="A0A316UYW8"/>
<dbReference type="GeneID" id="37025397"/>
<dbReference type="RefSeq" id="XP_025365102.1">
    <property type="nucleotide sequence ID" value="XM_025503574.1"/>
</dbReference>
<protein>
    <recommendedName>
        <fullName evidence="4">BZIP domain-containing protein</fullName>
    </recommendedName>
</protein>
<feature type="compositionally biased region" description="Low complexity" evidence="1">
    <location>
        <begin position="122"/>
        <end position="145"/>
    </location>
</feature>
<dbReference type="Gene3D" id="1.20.5.170">
    <property type="match status" value="1"/>
</dbReference>
<proteinExistence type="predicted"/>
<feature type="region of interest" description="Disordered" evidence="1">
    <location>
        <begin position="183"/>
        <end position="221"/>
    </location>
</feature>
<feature type="compositionally biased region" description="Low complexity" evidence="1">
    <location>
        <begin position="202"/>
        <end position="220"/>
    </location>
</feature>
<dbReference type="Proteomes" id="UP000245884">
    <property type="component" value="Unassembled WGS sequence"/>
</dbReference>
<feature type="compositionally biased region" description="Polar residues" evidence="1">
    <location>
        <begin position="183"/>
        <end position="198"/>
    </location>
</feature>
<gene>
    <name evidence="2" type="ORF">BDZ90DRAFT_15650</name>
</gene>
<evidence type="ECO:0008006" key="4">
    <source>
        <dbReference type="Google" id="ProtNLM"/>
    </source>
</evidence>
<organism evidence="2 3">
    <name type="scientific">Jaminaea rosea</name>
    <dbReference type="NCBI Taxonomy" id="1569628"/>
    <lineage>
        <taxon>Eukaryota</taxon>
        <taxon>Fungi</taxon>
        <taxon>Dikarya</taxon>
        <taxon>Basidiomycota</taxon>
        <taxon>Ustilaginomycotina</taxon>
        <taxon>Exobasidiomycetes</taxon>
        <taxon>Microstromatales</taxon>
        <taxon>Microstromatales incertae sedis</taxon>
        <taxon>Jaminaea</taxon>
    </lineage>
</organism>
<evidence type="ECO:0000256" key="1">
    <source>
        <dbReference type="SAM" id="MobiDB-lite"/>
    </source>
</evidence>
<feature type="compositionally biased region" description="Basic and acidic residues" evidence="1">
    <location>
        <begin position="100"/>
        <end position="121"/>
    </location>
</feature>
<sequence length="261" mass="28190">MTRGRRRDTTLEPTRQLQTSRAFRERRAAHIKALEEQVRTQADEIAQLRAQLNLEEGGSSLKDGGGADGHDKASGYTQQQQRYNHHASSSLSSSLSEADLPEKDGEGKKRKTMERYNDDPSTRPSASTSELSSSTTPSSPLSTCSNCESVKQQANQLMMMLTDMEQRMGPLRAAGVSLGQTIQHTPQHSHDSVSQPRSLYTAPPAATPAFASQAPPQHHSPLPPPVPAPVPVMATGGPPTPADEKCCLGIFKCDEAGRIIV</sequence>
<keyword evidence="3" id="KW-1185">Reference proteome</keyword>
<name>A0A316UYW8_9BASI</name>
<dbReference type="EMBL" id="KZ819662">
    <property type="protein sequence ID" value="PWN30490.1"/>
    <property type="molecule type" value="Genomic_DNA"/>
</dbReference>
<evidence type="ECO:0000313" key="2">
    <source>
        <dbReference type="EMBL" id="PWN30490.1"/>
    </source>
</evidence>
<evidence type="ECO:0000313" key="3">
    <source>
        <dbReference type="Proteomes" id="UP000245884"/>
    </source>
</evidence>
<feature type="compositionally biased region" description="Polar residues" evidence="1">
    <location>
        <begin position="11"/>
        <end position="21"/>
    </location>
</feature>
<feature type="region of interest" description="Disordered" evidence="1">
    <location>
        <begin position="56"/>
        <end position="147"/>
    </location>
</feature>
<dbReference type="OrthoDB" id="2552152at2759"/>
<dbReference type="STRING" id="1569628.A0A316UYW8"/>
<accession>A0A316UYW8</accession>
<reference evidence="2 3" key="1">
    <citation type="journal article" date="2018" name="Mol. Biol. Evol.">
        <title>Broad Genomic Sampling Reveals a Smut Pathogenic Ancestry of the Fungal Clade Ustilaginomycotina.</title>
        <authorList>
            <person name="Kijpornyongpan T."/>
            <person name="Mondo S.J."/>
            <person name="Barry K."/>
            <person name="Sandor L."/>
            <person name="Lee J."/>
            <person name="Lipzen A."/>
            <person name="Pangilinan J."/>
            <person name="LaButti K."/>
            <person name="Hainaut M."/>
            <person name="Henrissat B."/>
            <person name="Grigoriev I.V."/>
            <person name="Spatafora J.W."/>
            <person name="Aime M.C."/>
        </authorList>
    </citation>
    <scope>NUCLEOTIDE SEQUENCE [LARGE SCALE GENOMIC DNA]</scope>
    <source>
        <strain evidence="2 3">MCA 5214</strain>
    </source>
</reference>
<feature type="region of interest" description="Disordered" evidence="1">
    <location>
        <begin position="1"/>
        <end position="23"/>
    </location>
</feature>